<accession>A0A3G5A968</accession>
<dbReference type="EMBL" id="MK072394">
    <property type="protein sequence ID" value="AYV83807.1"/>
    <property type="molecule type" value="Genomic_DNA"/>
</dbReference>
<protein>
    <recommendedName>
        <fullName evidence="2">Sel1 repeat family protein</fullName>
    </recommendedName>
</protein>
<evidence type="ECO:0000313" key="1">
    <source>
        <dbReference type="EMBL" id="AYV83807.1"/>
    </source>
</evidence>
<gene>
    <name evidence="1" type="ORF">Hyperionvirus12_4</name>
</gene>
<dbReference type="PANTHER" id="PTHR43628">
    <property type="entry name" value="ACTIVATOR OF C KINASE PROTEIN 1-RELATED"/>
    <property type="match status" value="1"/>
</dbReference>
<dbReference type="SUPFAM" id="SSF81901">
    <property type="entry name" value="HCP-like"/>
    <property type="match status" value="1"/>
</dbReference>
<dbReference type="Pfam" id="PF08238">
    <property type="entry name" value="Sel1"/>
    <property type="match status" value="2"/>
</dbReference>
<dbReference type="InterPro" id="IPR011990">
    <property type="entry name" value="TPR-like_helical_dom_sf"/>
</dbReference>
<dbReference type="Gene3D" id="1.25.40.10">
    <property type="entry name" value="Tetratricopeptide repeat domain"/>
    <property type="match status" value="1"/>
</dbReference>
<name>A0A3G5A968_9VIRU</name>
<dbReference type="InterPro" id="IPR052945">
    <property type="entry name" value="Mitotic_Regulator"/>
</dbReference>
<evidence type="ECO:0008006" key="2">
    <source>
        <dbReference type="Google" id="ProtNLM"/>
    </source>
</evidence>
<dbReference type="SMART" id="SM00671">
    <property type="entry name" value="SEL1"/>
    <property type="match status" value="2"/>
</dbReference>
<reference evidence="1" key="1">
    <citation type="submission" date="2018-10" db="EMBL/GenBank/DDBJ databases">
        <title>Hidden diversity of soil giant viruses.</title>
        <authorList>
            <person name="Schulz F."/>
            <person name="Alteio L."/>
            <person name="Goudeau D."/>
            <person name="Ryan E.M."/>
            <person name="Malmstrom R.R."/>
            <person name="Blanchard J."/>
            <person name="Woyke T."/>
        </authorList>
    </citation>
    <scope>NUCLEOTIDE SEQUENCE</scope>
    <source>
        <strain evidence="1">HYV1</strain>
    </source>
</reference>
<sequence length="188" mass="21481">MSAPSVRLDENPVKKKYELVVTKYIKNIMEARKQVADILNGTDEKEGKMLLDAFMIHSGTNCLIQNTIGYMYAEGKGVKQNYEMAFKWFGLSSKKNDPHAQFNLGKMYHRGIGTKIDYGQALRYYSLGLSQGNEKCKIMLSELLDSLSKSNNELMVKIIMDQAARIEQLENESVAKMEPKPFPDWVHF</sequence>
<dbReference type="InterPro" id="IPR006597">
    <property type="entry name" value="Sel1-like"/>
</dbReference>
<dbReference type="PANTHER" id="PTHR43628:SF1">
    <property type="entry name" value="CHITIN SYNTHASE REGULATORY FACTOR 2-RELATED"/>
    <property type="match status" value="1"/>
</dbReference>
<proteinExistence type="predicted"/>
<organism evidence="1">
    <name type="scientific">Hyperionvirus sp</name>
    <dbReference type="NCBI Taxonomy" id="2487770"/>
    <lineage>
        <taxon>Viruses</taxon>
        <taxon>Varidnaviria</taxon>
        <taxon>Bamfordvirae</taxon>
        <taxon>Nucleocytoviricota</taxon>
        <taxon>Megaviricetes</taxon>
        <taxon>Imitervirales</taxon>
        <taxon>Mimiviridae</taxon>
        <taxon>Klosneuvirinae</taxon>
    </lineage>
</organism>